<organism evidence="1 2">
    <name type="scientific">Gryllotalpicola reticulitermitis</name>
    <dbReference type="NCBI Taxonomy" id="1184153"/>
    <lineage>
        <taxon>Bacteria</taxon>
        <taxon>Bacillati</taxon>
        <taxon>Actinomycetota</taxon>
        <taxon>Actinomycetes</taxon>
        <taxon>Micrococcales</taxon>
        <taxon>Microbacteriaceae</taxon>
        <taxon>Gryllotalpicola</taxon>
    </lineage>
</organism>
<accession>A0ABV8Q5Q1</accession>
<reference evidence="2" key="1">
    <citation type="journal article" date="2019" name="Int. J. Syst. Evol. Microbiol.">
        <title>The Global Catalogue of Microorganisms (GCM) 10K type strain sequencing project: providing services to taxonomists for standard genome sequencing and annotation.</title>
        <authorList>
            <consortium name="The Broad Institute Genomics Platform"/>
            <consortium name="The Broad Institute Genome Sequencing Center for Infectious Disease"/>
            <person name="Wu L."/>
            <person name="Ma J."/>
        </authorList>
    </citation>
    <scope>NUCLEOTIDE SEQUENCE [LARGE SCALE GENOMIC DNA]</scope>
    <source>
        <strain evidence="2">CGMCC 1.10363</strain>
    </source>
</reference>
<dbReference type="EMBL" id="JBHSCN010000004">
    <property type="protein sequence ID" value="MFC4242988.1"/>
    <property type="molecule type" value="Genomic_DNA"/>
</dbReference>
<comment type="caution">
    <text evidence="1">The sequence shown here is derived from an EMBL/GenBank/DDBJ whole genome shotgun (WGS) entry which is preliminary data.</text>
</comment>
<dbReference type="RefSeq" id="WP_390227955.1">
    <property type="nucleotide sequence ID" value="NZ_JBHSCN010000004.1"/>
</dbReference>
<sequence>MDVEDEFTHADRVMMIGVLASLSAHFLAGTPDGAADLMARYRRDLSRELGRLASDDDCFESLDAQIVRLRHSIGELW</sequence>
<evidence type="ECO:0000313" key="1">
    <source>
        <dbReference type="EMBL" id="MFC4242988.1"/>
    </source>
</evidence>
<protein>
    <submittedName>
        <fullName evidence="1">Uncharacterized protein</fullName>
    </submittedName>
</protein>
<name>A0ABV8Q5Q1_9MICO</name>
<keyword evidence="2" id="KW-1185">Reference proteome</keyword>
<dbReference type="Proteomes" id="UP001595900">
    <property type="component" value="Unassembled WGS sequence"/>
</dbReference>
<gene>
    <name evidence="1" type="ORF">ACFOYW_06360</name>
</gene>
<proteinExistence type="predicted"/>
<evidence type="ECO:0000313" key="2">
    <source>
        <dbReference type="Proteomes" id="UP001595900"/>
    </source>
</evidence>